<comment type="caution">
    <text evidence="1">The sequence shown here is derived from an EMBL/GenBank/DDBJ whole genome shotgun (WGS) entry which is preliminary data.</text>
</comment>
<dbReference type="Proteomes" id="UP000828048">
    <property type="component" value="Chromosome 11"/>
</dbReference>
<protein>
    <submittedName>
        <fullName evidence="1">Uncharacterized protein</fullName>
    </submittedName>
</protein>
<organism evidence="1 2">
    <name type="scientific">Vaccinium darrowii</name>
    <dbReference type="NCBI Taxonomy" id="229202"/>
    <lineage>
        <taxon>Eukaryota</taxon>
        <taxon>Viridiplantae</taxon>
        <taxon>Streptophyta</taxon>
        <taxon>Embryophyta</taxon>
        <taxon>Tracheophyta</taxon>
        <taxon>Spermatophyta</taxon>
        <taxon>Magnoliopsida</taxon>
        <taxon>eudicotyledons</taxon>
        <taxon>Gunneridae</taxon>
        <taxon>Pentapetalae</taxon>
        <taxon>asterids</taxon>
        <taxon>Ericales</taxon>
        <taxon>Ericaceae</taxon>
        <taxon>Vaccinioideae</taxon>
        <taxon>Vaccinieae</taxon>
        <taxon>Vaccinium</taxon>
    </lineage>
</organism>
<evidence type="ECO:0000313" key="2">
    <source>
        <dbReference type="Proteomes" id="UP000828048"/>
    </source>
</evidence>
<dbReference type="EMBL" id="CM037161">
    <property type="protein sequence ID" value="KAH7854167.1"/>
    <property type="molecule type" value="Genomic_DNA"/>
</dbReference>
<gene>
    <name evidence="1" type="ORF">Vadar_010937</name>
</gene>
<keyword evidence="2" id="KW-1185">Reference proteome</keyword>
<accession>A0ACB7YKJ1</accession>
<name>A0ACB7YKJ1_9ERIC</name>
<proteinExistence type="predicted"/>
<evidence type="ECO:0000313" key="1">
    <source>
        <dbReference type="EMBL" id="KAH7854167.1"/>
    </source>
</evidence>
<sequence length="281" mass="30831">MANPRRNSYSILISNNQNPDSTANNNNNNPFQIQPQSLSTTLSSSLKVFLKKPHAFPFLLFVFLLLTWVSLRLQHSAHFSSPPHLLTQQHQWSKEHDVDGVGGGGDGDAKVNLVRFASGYPSPIAKDNRGWSLDPLALALQFGISGGAVNCASVHLGEIRPGGVRGNHRHYTCNETFLIWGAKTLFRLENKAVERGYAEVTIGADEVAVAASPHGTAHALVNVDTARSTFFLGCQDSIISYSNSTSDFNVWKDLNNLIAACVPEQIRRQNIISYVSLYKTL</sequence>
<reference evidence="1 2" key="1">
    <citation type="journal article" date="2021" name="Hortic Res">
        <title>High-quality reference genome and annotation aids understanding of berry development for evergreen blueberry (Vaccinium darrowii).</title>
        <authorList>
            <person name="Yu J."/>
            <person name="Hulse-Kemp A.M."/>
            <person name="Babiker E."/>
            <person name="Staton M."/>
        </authorList>
    </citation>
    <scope>NUCLEOTIDE SEQUENCE [LARGE SCALE GENOMIC DNA]</scope>
    <source>
        <strain evidence="2">cv. NJ 8807/NJ 8810</strain>
        <tissue evidence="1">Young leaf</tissue>
    </source>
</reference>